<reference evidence="1 2" key="1">
    <citation type="journal article" date="2014" name="Genome Announc.">
        <title>Complete Genome Sequence of Pseudomonas sp. Strain TKP, Isolated from a gamma-Hexachlorocyclohexane-Degrading Mixed Culture.</title>
        <authorList>
            <person name="Ohtsubo Y."/>
            <person name="Kishida K."/>
            <person name="Sato T."/>
            <person name="Tabata M."/>
            <person name="Kawasumi T."/>
            <person name="Ogura Y."/>
            <person name="Hayashi T."/>
            <person name="Tsuda M."/>
            <person name="Nagata Y."/>
        </authorList>
    </citation>
    <scope>NUCLEOTIDE SEQUENCE [LARGE SCALE GENOMIC DNA]</scope>
    <source>
        <strain evidence="1 2">TKP</strain>
    </source>
</reference>
<evidence type="ECO:0000313" key="2">
    <source>
        <dbReference type="Proteomes" id="UP000018725"/>
    </source>
</evidence>
<accession>A0ACA7P5J0</accession>
<name>A0ACA7P5J0_9PSED</name>
<evidence type="ECO:0000313" key="1">
    <source>
        <dbReference type="EMBL" id="AHC35107.1"/>
    </source>
</evidence>
<keyword evidence="2" id="KW-1185">Reference proteome</keyword>
<sequence>MLLSLSLVTRSHRPMQHQWDEMHRTRKPTFVLCGEPQGDVLNLYVHGYSAFFNRQQLGNFKEQLAAIEGSTNLMLFWPAGHFLENVFAPFKDVITSMLGGGGLGAATVGVGKAIAYFLDHYKSVEARVDEVAKTLLPELASYLHGESLDVRRINLIGHSLGARILVKSVLANPDTARELPLDNLLLMGGAICTSSPWDEIAAPLKGRVINCHSSKDWALALKPDTERCIGRYAIPVTPALKAKVTNVHLASFDHAAYWPQLRTVVQYTDLLQERRGMIRADQRSAQVRFAEEDGDLFPALVQARAEELKFLAELMAQKRSASIDASVREPLKLAIELQRMGGDSFMNLARGHGVSYRQIAEDVAQRLGITFDDPVDTVALADIEAQVAEKLIEQYKHKLSNADRQVFDAELQAAAQKEQGLFNRFDVGRSAATALSGTALAGLTGFILRRGAASAIPVVGQALAAAMLVVSGVRAFSGPAYSITTLAVLVIGVIRQRMEREALNQEMDLVVQVVEAFDLPRETVMRTVASD</sequence>
<gene>
    <name evidence="1" type="ORF">U771_12920</name>
</gene>
<dbReference type="EMBL" id="CP006852">
    <property type="protein sequence ID" value="AHC35107.1"/>
    <property type="molecule type" value="Genomic_DNA"/>
</dbReference>
<organism evidence="1 2">
    <name type="scientific">Pseudomonas gorinensis</name>
    <dbReference type="NCBI Taxonomy" id="3240790"/>
    <lineage>
        <taxon>Bacteria</taxon>
        <taxon>Pseudomonadati</taxon>
        <taxon>Pseudomonadota</taxon>
        <taxon>Gammaproteobacteria</taxon>
        <taxon>Pseudomonadales</taxon>
        <taxon>Pseudomonadaceae</taxon>
        <taxon>Pseudomonas</taxon>
    </lineage>
</organism>
<proteinExistence type="predicted"/>
<protein>
    <submittedName>
        <fullName evidence="1">Uncharacterized protein</fullName>
    </submittedName>
</protein>
<dbReference type="Proteomes" id="UP000018725">
    <property type="component" value="Chromosome"/>
</dbReference>